<dbReference type="InterPro" id="IPR046522">
    <property type="entry name" value="DUF6699"/>
</dbReference>
<evidence type="ECO:0000259" key="1">
    <source>
        <dbReference type="Pfam" id="PF20415"/>
    </source>
</evidence>
<proteinExistence type="predicted"/>
<evidence type="ECO:0000313" key="2">
    <source>
        <dbReference type="EMBL" id="PAV15791.1"/>
    </source>
</evidence>
<dbReference type="Proteomes" id="UP000217199">
    <property type="component" value="Unassembled WGS sequence"/>
</dbReference>
<sequence length="195" mass="22725">MSASRPRVHKDLDFNIYLQAKDDGKDFELWDMRYDPRDRSNKFNAPHFPYHFPYYGPQVAAFLPRVERLCILFRYHPQAEHTWTFDITHNSPPTGNNGYAVTAEDVLGGIYDGLQQLPSGEDMEFSKEHNDLANTARVERCKLFGLDVRREPVRRIDYLKGVTGFCAFAGLDNYKRHMSTPTLRIQLEDVPPKQW</sequence>
<protein>
    <recommendedName>
        <fullName evidence="1">DUF6699 domain-containing protein</fullName>
    </recommendedName>
</protein>
<feature type="domain" description="DUF6699" evidence="1">
    <location>
        <begin position="30"/>
        <end position="171"/>
    </location>
</feature>
<organism evidence="2 3">
    <name type="scientific">Pyrrhoderma noxium</name>
    <dbReference type="NCBI Taxonomy" id="2282107"/>
    <lineage>
        <taxon>Eukaryota</taxon>
        <taxon>Fungi</taxon>
        <taxon>Dikarya</taxon>
        <taxon>Basidiomycota</taxon>
        <taxon>Agaricomycotina</taxon>
        <taxon>Agaricomycetes</taxon>
        <taxon>Hymenochaetales</taxon>
        <taxon>Hymenochaetaceae</taxon>
        <taxon>Pyrrhoderma</taxon>
    </lineage>
</organism>
<reference evidence="2 3" key="1">
    <citation type="journal article" date="2017" name="Mol. Ecol.">
        <title>Comparative and population genomic landscape of Phellinus noxius: A hypervariable fungus causing root rot in trees.</title>
        <authorList>
            <person name="Chung C.L."/>
            <person name="Lee T.J."/>
            <person name="Akiba M."/>
            <person name="Lee H.H."/>
            <person name="Kuo T.H."/>
            <person name="Liu D."/>
            <person name="Ke H.M."/>
            <person name="Yokoi T."/>
            <person name="Roa M.B."/>
            <person name="Lu M.J."/>
            <person name="Chang Y.Y."/>
            <person name="Ann P.J."/>
            <person name="Tsai J.N."/>
            <person name="Chen C.Y."/>
            <person name="Tzean S.S."/>
            <person name="Ota Y."/>
            <person name="Hattori T."/>
            <person name="Sahashi N."/>
            <person name="Liou R.F."/>
            <person name="Kikuchi T."/>
            <person name="Tsai I.J."/>
        </authorList>
    </citation>
    <scope>NUCLEOTIDE SEQUENCE [LARGE SCALE GENOMIC DNA]</scope>
    <source>
        <strain evidence="2 3">FFPRI411160</strain>
    </source>
</reference>
<comment type="caution">
    <text evidence="2">The sequence shown here is derived from an EMBL/GenBank/DDBJ whole genome shotgun (WGS) entry which is preliminary data.</text>
</comment>
<dbReference type="InParanoid" id="A0A286U892"/>
<dbReference type="Pfam" id="PF20415">
    <property type="entry name" value="DUF6699"/>
    <property type="match status" value="1"/>
</dbReference>
<evidence type="ECO:0000313" key="3">
    <source>
        <dbReference type="Proteomes" id="UP000217199"/>
    </source>
</evidence>
<dbReference type="OrthoDB" id="3167617at2759"/>
<keyword evidence="3" id="KW-1185">Reference proteome</keyword>
<gene>
    <name evidence="2" type="ORF">PNOK_0864900</name>
</gene>
<dbReference type="EMBL" id="NBII01000009">
    <property type="protein sequence ID" value="PAV15791.1"/>
    <property type="molecule type" value="Genomic_DNA"/>
</dbReference>
<dbReference type="AlphaFoldDB" id="A0A286U892"/>
<name>A0A286U892_9AGAM</name>
<accession>A0A286U892</accession>